<name>A0A4Y7Q3R0_9AGAM</name>
<feature type="domain" description="Nephrocystin 3-like N-terminal" evidence="3">
    <location>
        <begin position="210"/>
        <end position="376"/>
    </location>
</feature>
<feature type="non-terminal residue" evidence="4">
    <location>
        <position position="802"/>
    </location>
</feature>
<keyword evidence="5" id="KW-1185">Reference proteome</keyword>
<evidence type="ECO:0000259" key="3">
    <source>
        <dbReference type="Pfam" id="PF24883"/>
    </source>
</evidence>
<reference evidence="4 5" key="1">
    <citation type="submission" date="2018-06" db="EMBL/GenBank/DDBJ databases">
        <title>A transcriptomic atlas of mushroom development highlights an independent origin of complex multicellularity.</title>
        <authorList>
            <consortium name="DOE Joint Genome Institute"/>
            <person name="Krizsan K."/>
            <person name="Almasi E."/>
            <person name="Merenyi Z."/>
            <person name="Sahu N."/>
            <person name="Viragh M."/>
            <person name="Koszo T."/>
            <person name="Mondo S."/>
            <person name="Kiss B."/>
            <person name="Balint B."/>
            <person name="Kues U."/>
            <person name="Barry K."/>
            <person name="Hegedus J.C."/>
            <person name="Henrissat B."/>
            <person name="Johnson J."/>
            <person name="Lipzen A."/>
            <person name="Ohm R."/>
            <person name="Nagy I."/>
            <person name="Pangilinan J."/>
            <person name="Yan J."/>
            <person name="Xiong Y."/>
            <person name="Grigoriev I.V."/>
            <person name="Hibbett D.S."/>
            <person name="Nagy L.G."/>
        </authorList>
    </citation>
    <scope>NUCLEOTIDE SEQUENCE [LARGE SCALE GENOMIC DNA]</scope>
    <source>
        <strain evidence="4 5">SZMC22713</strain>
    </source>
</reference>
<keyword evidence="1" id="KW-0677">Repeat</keyword>
<dbReference type="SUPFAM" id="SSF52540">
    <property type="entry name" value="P-loop containing nucleoside triphosphate hydrolases"/>
    <property type="match status" value="1"/>
</dbReference>
<dbReference type="InterPro" id="IPR036322">
    <property type="entry name" value="WD40_repeat_dom_sf"/>
</dbReference>
<dbReference type="STRING" id="50990.A0A4Y7Q3R0"/>
<dbReference type="SUPFAM" id="SSF50978">
    <property type="entry name" value="WD40 repeat-like"/>
    <property type="match status" value="1"/>
</dbReference>
<feature type="repeat" description="WD" evidence="2">
    <location>
        <begin position="774"/>
        <end position="802"/>
    </location>
</feature>
<dbReference type="PROSITE" id="PS50294">
    <property type="entry name" value="WD_REPEATS_REGION"/>
    <property type="match status" value="1"/>
</dbReference>
<dbReference type="InterPro" id="IPR027417">
    <property type="entry name" value="P-loop_NTPase"/>
</dbReference>
<accession>A0A4Y7Q3R0</accession>
<dbReference type="PANTHER" id="PTHR10039">
    <property type="entry name" value="AMELOGENIN"/>
    <property type="match status" value="1"/>
</dbReference>
<dbReference type="VEuPathDB" id="FungiDB:BD410DRAFT_867429"/>
<dbReference type="EMBL" id="ML170180">
    <property type="protein sequence ID" value="TDL21539.1"/>
    <property type="molecule type" value="Genomic_DNA"/>
</dbReference>
<sequence length="802" mass="90293">MHLAGGVTTGLTSVVDKANDRIDQITTLNDTWQPLLSKLKSFTELVDNIAEVRPYAKMSWNVLSAAHKMILAQGDRDDHIKQIYKIMDGIYANVIQAEASKIESHKQVIACMAQQSIACGYFITSYAKDKNFWMQLVKNSMSGADTAIKSFQDKFEDLKKGFHEEAIRSTEISILHTEIIVESILDEVDLKDLPYANDARFRSDKQCLAGTREEILDEITDWINNSDHLQKVFLLCGAAGTGKSAIAHTIANRFKVLGHLGSSYCFIRSDQANRHPGNVFSTVAVNLSDHNAEIKDHLHKIIHRDRSLRTTQDVMTQFRNFILMPTENITVAGPIVIVIDALDESGDCQSRSGILAVLAKEMAGLPTNFRILLTSRLEDDIQKYFNRNNAVLLKNMNRISERSTNLDIFSYIRSELSDVSGKPMEEFDDVKCQVLTKKSEHLFQWAFVACGFIKGVNGKAGSTPIKRYNSLFQDATTSHHKGFEPLYQLYSDILSQLFDPDDVEVMAHFTSVMGKIISAFEPLSIDSLSAIQNAANGAISRNDVISIIQFMGSLLSGVTEVDNVKYIRPLHTSFGDFLTNKLQSGDFYVDVSKQHAEMSQACLNIMKEDLKFNICKIKSSYQLNKDIPNLNELIMHNITQQLFYACKYWIHHCQEISFDSTIERKVENFLYKQFLYWLEVLSVHKKVNVASDILSLTLDKTGNNNVKCFLKDAMKFLFVFGNVMAQSVPHIYLSGLPFAPVNSVIAQHYLPKFSHTIVIQTGKMSDWPVLQNVLRGHTDTISSVAFSPDGKHIVSGSWDKTI</sequence>
<dbReference type="Gene3D" id="2.130.10.10">
    <property type="entry name" value="YVTN repeat-like/Quinoprotein amine dehydrogenase"/>
    <property type="match status" value="1"/>
</dbReference>
<evidence type="ECO:0000256" key="2">
    <source>
        <dbReference type="PROSITE-ProRule" id="PRU00221"/>
    </source>
</evidence>
<gene>
    <name evidence="4" type="ORF">BD410DRAFT_867429</name>
</gene>
<evidence type="ECO:0000313" key="4">
    <source>
        <dbReference type="EMBL" id="TDL21539.1"/>
    </source>
</evidence>
<dbReference type="InterPro" id="IPR001680">
    <property type="entry name" value="WD40_rpt"/>
</dbReference>
<dbReference type="PANTHER" id="PTHR10039:SF17">
    <property type="entry name" value="FUNGAL STAND N-TERMINAL GOODBYE DOMAIN-CONTAINING PROTEIN-RELATED"/>
    <property type="match status" value="1"/>
</dbReference>
<dbReference type="InterPro" id="IPR056884">
    <property type="entry name" value="NPHP3-like_N"/>
</dbReference>
<evidence type="ECO:0000313" key="5">
    <source>
        <dbReference type="Proteomes" id="UP000294933"/>
    </source>
</evidence>
<dbReference type="Pfam" id="PF24883">
    <property type="entry name" value="NPHP3_N"/>
    <property type="match status" value="1"/>
</dbReference>
<dbReference type="AlphaFoldDB" id="A0A4Y7Q3R0"/>
<dbReference type="OrthoDB" id="163438at2759"/>
<dbReference type="Pfam" id="PF00400">
    <property type="entry name" value="WD40"/>
    <property type="match status" value="1"/>
</dbReference>
<organism evidence="4 5">
    <name type="scientific">Rickenella mellea</name>
    <dbReference type="NCBI Taxonomy" id="50990"/>
    <lineage>
        <taxon>Eukaryota</taxon>
        <taxon>Fungi</taxon>
        <taxon>Dikarya</taxon>
        <taxon>Basidiomycota</taxon>
        <taxon>Agaricomycotina</taxon>
        <taxon>Agaricomycetes</taxon>
        <taxon>Hymenochaetales</taxon>
        <taxon>Rickenellaceae</taxon>
        <taxon>Rickenella</taxon>
    </lineage>
</organism>
<evidence type="ECO:0000256" key="1">
    <source>
        <dbReference type="ARBA" id="ARBA00022737"/>
    </source>
</evidence>
<keyword evidence="2" id="KW-0853">WD repeat</keyword>
<protein>
    <recommendedName>
        <fullName evidence="3">Nephrocystin 3-like N-terminal domain-containing protein</fullName>
    </recommendedName>
</protein>
<dbReference type="Proteomes" id="UP000294933">
    <property type="component" value="Unassembled WGS sequence"/>
</dbReference>
<dbReference type="InterPro" id="IPR015943">
    <property type="entry name" value="WD40/YVTN_repeat-like_dom_sf"/>
</dbReference>
<dbReference type="PROSITE" id="PS50082">
    <property type="entry name" value="WD_REPEATS_2"/>
    <property type="match status" value="1"/>
</dbReference>
<dbReference type="Gene3D" id="3.40.50.300">
    <property type="entry name" value="P-loop containing nucleotide triphosphate hydrolases"/>
    <property type="match status" value="1"/>
</dbReference>
<proteinExistence type="predicted"/>